<dbReference type="EMBL" id="JBBNFP010000009">
    <property type="protein sequence ID" value="MEQ2486240.1"/>
    <property type="molecule type" value="Genomic_DNA"/>
</dbReference>
<evidence type="ECO:0000313" key="2">
    <source>
        <dbReference type="EMBL" id="MEQ2486240.1"/>
    </source>
</evidence>
<evidence type="ECO:0000313" key="3">
    <source>
        <dbReference type="Proteomes" id="UP001487296"/>
    </source>
</evidence>
<keyword evidence="3" id="KW-1185">Reference proteome</keyword>
<sequence>MKKIKESFPMVLINSIIGKLLLVFAYLITANCRLQTLCLFLEQPIQDIVG</sequence>
<keyword evidence="1" id="KW-1133">Transmembrane helix</keyword>
<evidence type="ECO:0000256" key="1">
    <source>
        <dbReference type="SAM" id="Phobius"/>
    </source>
</evidence>
<gene>
    <name evidence="2" type="ORF">AAAT34_04115</name>
</gene>
<feature type="transmembrane region" description="Helical" evidence="1">
    <location>
        <begin position="7"/>
        <end position="28"/>
    </location>
</feature>
<name>A0ABV1FPI9_9BACT</name>
<proteinExistence type="predicted"/>
<keyword evidence="1" id="KW-0812">Transmembrane</keyword>
<dbReference type="RefSeq" id="WP_215759313.1">
    <property type="nucleotide sequence ID" value="NZ_JAHKBE010000009.1"/>
</dbReference>
<accession>A0ABV1FPI9</accession>
<dbReference type="Proteomes" id="UP001487296">
    <property type="component" value="Unassembled WGS sequence"/>
</dbReference>
<comment type="caution">
    <text evidence="2">The sequence shown here is derived from an EMBL/GenBank/DDBJ whole genome shotgun (WGS) entry which is preliminary data.</text>
</comment>
<organism evidence="2 3">
    <name type="scientific">Hallella faecis</name>
    <dbReference type="NCBI Taxonomy" id="2841596"/>
    <lineage>
        <taxon>Bacteria</taxon>
        <taxon>Pseudomonadati</taxon>
        <taxon>Bacteroidota</taxon>
        <taxon>Bacteroidia</taxon>
        <taxon>Bacteroidales</taxon>
        <taxon>Prevotellaceae</taxon>
        <taxon>Hallella</taxon>
    </lineage>
</organism>
<protein>
    <submittedName>
        <fullName evidence="2">Uncharacterized protein</fullName>
    </submittedName>
</protein>
<reference evidence="2 3" key="1">
    <citation type="submission" date="2024-04" db="EMBL/GenBank/DDBJ databases">
        <title>Human intestinal bacterial collection.</title>
        <authorList>
            <person name="Pauvert C."/>
            <person name="Hitch T.C.A."/>
            <person name="Clavel T."/>
        </authorList>
    </citation>
    <scope>NUCLEOTIDE SEQUENCE [LARGE SCALE GENOMIC DNA]</scope>
    <source>
        <strain evidence="2 3">CLA-AA-H145</strain>
    </source>
</reference>
<keyword evidence="1" id="KW-0472">Membrane</keyword>